<evidence type="ECO:0000256" key="1">
    <source>
        <dbReference type="SAM" id="Coils"/>
    </source>
</evidence>
<name>A0AAV2LXY5_KNICA</name>
<evidence type="ECO:0000313" key="4">
    <source>
        <dbReference type="Proteomes" id="UP001497482"/>
    </source>
</evidence>
<sequence>MWNGEESPFKPKYEAEERFPVRNVRVDLPPLFAGDGSQSFLGWVRQLEVAIQATVGTGSDCDEELVRILPTRLCKSAFLLWDSLPDRVKHDYSAVKEKLAGAFGQRQFMDRFRATLSARPRAAGESLEVYAADVSRLVAEAFPDYGVVARREEKFRRFLAGLHPALKSKCLEQGATDLEEALTIAERCENAREALQRDCVSNYPFNPHVAESRAVVQAVTSNDSLYKAVDQLSQEMHAMRMEMKSVYEENQRLRNSDMGQRQFVGRRSGFGGRCECTCGEPGCQGRWAMQRRQGRSPERGAVSPPGNLAARTPQRTGQSPEFRPPRSRSPSPGWRARREEGSWRPGVHFQQQSSPRDPEHQGNFQ</sequence>
<reference evidence="3 4" key="1">
    <citation type="submission" date="2024-04" db="EMBL/GenBank/DDBJ databases">
        <authorList>
            <person name="Waldvogel A.-M."/>
            <person name="Schoenle A."/>
        </authorList>
    </citation>
    <scope>NUCLEOTIDE SEQUENCE [LARGE SCALE GENOMIC DNA]</scope>
</reference>
<dbReference type="AlphaFoldDB" id="A0AAV2LXY5"/>
<evidence type="ECO:0000256" key="2">
    <source>
        <dbReference type="SAM" id="MobiDB-lite"/>
    </source>
</evidence>
<protein>
    <recommendedName>
        <fullName evidence="5">Retrotransposon gag domain-containing protein</fullName>
    </recommendedName>
</protein>
<dbReference type="EMBL" id="OZ035827">
    <property type="protein sequence ID" value="CAL1605940.1"/>
    <property type="molecule type" value="Genomic_DNA"/>
</dbReference>
<proteinExistence type="predicted"/>
<evidence type="ECO:0008006" key="5">
    <source>
        <dbReference type="Google" id="ProtNLM"/>
    </source>
</evidence>
<gene>
    <name evidence="3" type="ORF">KC01_LOCUS33232</name>
</gene>
<dbReference type="Proteomes" id="UP001497482">
    <property type="component" value="Chromosome 5"/>
</dbReference>
<accession>A0AAV2LXY5</accession>
<organism evidence="3 4">
    <name type="scientific">Knipowitschia caucasica</name>
    <name type="common">Caucasian dwarf goby</name>
    <name type="synonym">Pomatoschistus caucasicus</name>
    <dbReference type="NCBI Taxonomy" id="637954"/>
    <lineage>
        <taxon>Eukaryota</taxon>
        <taxon>Metazoa</taxon>
        <taxon>Chordata</taxon>
        <taxon>Craniata</taxon>
        <taxon>Vertebrata</taxon>
        <taxon>Euteleostomi</taxon>
        <taxon>Actinopterygii</taxon>
        <taxon>Neopterygii</taxon>
        <taxon>Teleostei</taxon>
        <taxon>Neoteleostei</taxon>
        <taxon>Acanthomorphata</taxon>
        <taxon>Gobiaria</taxon>
        <taxon>Gobiiformes</taxon>
        <taxon>Gobioidei</taxon>
        <taxon>Gobiidae</taxon>
        <taxon>Gobiinae</taxon>
        <taxon>Knipowitschia</taxon>
    </lineage>
</organism>
<evidence type="ECO:0000313" key="3">
    <source>
        <dbReference type="EMBL" id="CAL1605940.1"/>
    </source>
</evidence>
<feature type="compositionally biased region" description="Basic and acidic residues" evidence="2">
    <location>
        <begin position="356"/>
        <end position="365"/>
    </location>
</feature>
<feature type="region of interest" description="Disordered" evidence="2">
    <location>
        <begin position="289"/>
        <end position="365"/>
    </location>
</feature>
<feature type="coiled-coil region" evidence="1">
    <location>
        <begin position="222"/>
        <end position="249"/>
    </location>
</feature>
<keyword evidence="1" id="KW-0175">Coiled coil</keyword>
<keyword evidence="4" id="KW-1185">Reference proteome</keyword>